<feature type="non-terminal residue" evidence="1">
    <location>
        <position position="1"/>
    </location>
</feature>
<name>A0ACA9PYK8_9GLOM</name>
<evidence type="ECO:0000313" key="1">
    <source>
        <dbReference type="EMBL" id="CAG8728322.1"/>
    </source>
</evidence>
<organism evidence="1 2">
    <name type="scientific">Cetraspora pellucida</name>
    <dbReference type="NCBI Taxonomy" id="1433469"/>
    <lineage>
        <taxon>Eukaryota</taxon>
        <taxon>Fungi</taxon>
        <taxon>Fungi incertae sedis</taxon>
        <taxon>Mucoromycota</taxon>
        <taxon>Glomeromycotina</taxon>
        <taxon>Glomeromycetes</taxon>
        <taxon>Diversisporales</taxon>
        <taxon>Gigasporaceae</taxon>
        <taxon>Cetraspora</taxon>
    </lineage>
</organism>
<dbReference type="EMBL" id="CAJVPW010032240">
    <property type="protein sequence ID" value="CAG8728322.1"/>
    <property type="molecule type" value="Genomic_DNA"/>
</dbReference>
<accession>A0ACA9PYK8</accession>
<protein>
    <submittedName>
        <fullName evidence="1">17409_t:CDS:1</fullName>
    </submittedName>
</protein>
<sequence length="41" mass="4524">LAKLARKYLCIPATSVPSERLFSSAGLTITEKRSRLSPKYA</sequence>
<feature type="non-terminal residue" evidence="1">
    <location>
        <position position="41"/>
    </location>
</feature>
<proteinExistence type="predicted"/>
<gene>
    <name evidence="1" type="ORF">SPELUC_LOCUS12920</name>
</gene>
<dbReference type="Proteomes" id="UP000789366">
    <property type="component" value="Unassembled WGS sequence"/>
</dbReference>
<evidence type="ECO:0000313" key="2">
    <source>
        <dbReference type="Proteomes" id="UP000789366"/>
    </source>
</evidence>
<reference evidence="1" key="1">
    <citation type="submission" date="2021-06" db="EMBL/GenBank/DDBJ databases">
        <authorList>
            <person name="Kallberg Y."/>
            <person name="Tangrot J."/>
            <person name="Rosling A."/>
        </authorList>
    </citation>
    <scope>NUCLEOTIDE SEQUENCE</scope>
    <source>
        <strain evidence="1">28 12/20/2015</strain>
    </source>
</reference>
<keyword evidence="2" id="KW-1185">Reference proteome</keyword>
<comment type="caution">
    <text evidence="1">The sequence shown here is derived from an EMBL/GenBank/DDBJ whole genome shotgun (WGS) entry which is preliminary data.</text>
</comment>